<protein>
    <submittedName>
        <fullName evidence="1">Uncharacterized protein</fullName>
    </submittedName>
</protein>
<name>A0A8J2NVR9_9HEXA</name>
<accession>A0A8J2NVR9</accession>
<evidence type="ECO:0000313" key="2">
    <source>
        <dbReference type="Proteomes" id="UP000708208"/>
    </source>
</evidence>
<evidence type="ECO:0000313" key="1">
    <source>
        <dbReference type="EMBL" id="CAG7728283.1"/>
    </source>
</evidence>
<comment type="caution">
    <text evidence="1">The sequence shown here is derived from an EMBL/GenBank/DDBJ whole genome shotgun (WGS) entry which is preliminary data.</text>
</comment>
<sequence>MYFQIVPITKKREKYVGNIFVPDGSCETQMVKSNLPSNCSEDSHLLEESCTSSRYSPSETPTVEATQNMKDYVTFRKNSREYLTFKKANLKEKTLCDRDLPPHPYHSLFHRFQRRC</sequence>
<gene>
    <name evidence="1" type="ORF">AFUS01_LOCUS17073</name>
</gene>
<keyword evidence="2" id="KW-1185">Reference proteome</keyword>
<proteinExistence type="predicted"/>
<organism evidence="1 2">
    <name type="scientific">Allacma fusca</name>
    <dbReference type="NCBI Taxonomy" id="39272"/>
    <lineage>
        <taxon>Eukaryota</taxon>
        <taxon>Metazoa</taxon>
        <taxon>Ecdysozoa</taxon>
        <taxon>Arthropoda</taxon>
        <taxon>Hexapoda</taxon>
        <taxon>Collembola</taxon>
        <taxon>Symphypleona</taxon>
        <taxon>Sminthuridae</taxon>
        <taxon>Allacma</taxon>
    </lineage>
</organism>
<dbReference type="AlphaFoldDB" id="A0A8J2NVR9"/>
<reference evidence="1" key="1">
    <citation type="submission" date="2021-06" db="EMBL/GenBank/DDBJ databases">
        <authorList>
            <person name="Hodson N. C."/>
            <person name="Mongue J. A."/>
            <person name="Jaron S. K."/>
        </authorList>
    </citation>
    <scope>NUCLEOTIDE SEQUENCE</scope>
</reference>
<dbReference type="Proteomes" id="UP000708208">
    <property type="component" value="Unassembled WGS sequence"/>
</dbReference>
<dbReference type="EMBL" id="CAJVCH010161212">
    <property type="protein sequence ID" value="CAG7728283.1"/>
    <property type="molecule type" value="Genomic_DNA"/>
</dbReference>